<evidence type="ECO:0000256" key="4">
    <source>
        <dbReference type="ARBA" id="ARBA00022801"/>
    </source>
</evidence>
<keyword evidence="2 6" id="KW-0540">Nuclease</keyword>
<dbReference type="GO" id="GO:0004540">
    <property type="term" value="F:RNA nuclease activity"/>
    <property type="evidence" value="ECO:0007669"/>
    <property type="project" value="InterPro"/>
</dbReference>
<dbReference type="AlphaFoldDB" id="A0A0F2T6V7"/>
<sequence>MSGTVVVDCSALVHFLVNRDALGLAVRTRVGSADTVAVPTLIDYEIQSALLGMRRAGKLTEREVDRAVEAYRLLPVARHETLHLWSRVQALHANLSAYDAQYVALAEALAATLITSDARIERSGAAKCRIEVFGSN</sequence>
<name>A0A0F2T6V7_STRR3</name>
<comment type="caution">
    <text evidence="8">The sequence shown here is derived from an EMBL/GenBank/DDBJ whole genome shotgun (WGS) entry which is preliminary data.</text>
</comment>
<evidence type="ECO:0000256" key="5">
    <source>
        <dbReference type="ARBA" id="ARBA00022842"/>
    </source>
</evidence>
<keyword evidence="1 6" id="KW-1277">Toxin-antitoxin system</keyword>
<dbReference type="Proteomes" id="UP000033699">
    <property type="component" value="Unassembled WGS sequence"/>
</dbReference>
<comment type="function">
    <text evidence="6">Toxic component of a toxin-antitoxin (TA) system. An RNase.</text>
</comment>
<dbReference type="GO" id="GO:0090729">
    <property type="term" value="F:toxin activity"/>
    <property type="evidence" value="ECO:0007669"/>
    <property type="project" value="UniProtKB-KW"/>
</dbReference>
<feature type="binding site" evidence="6">
    <location>
        <position position="99"/>
    </location>
    <ligand>
        <name>Mg(2+)</name>
        <dbReference type="ChEBI" id="CHEBI:18420"/>
    </ligand>
</feature>
<dbReference type="InterPro" id="IPR002716">
    <property type="entry name" value="PIN_dom"/>
</dbReference>
<dbReference type="PATRIC" id="fig|359131.3.peg.7546"/>
<dbReference type="InterPro" id="IPR044153">
    <property type="entry name" value="PIN_Pae0151-like"/>
</dbReference>
<evidence type="ECO:0000256" key="6">
    <source>
        <dbReference type="HAMAP-Rule" id="MF_00265"/>
    </source>
</evidence>
<dbReference type="InterPro" id="IPR051619">
    <property type="entry name" value="TypeII_TA_RNase_PINc/VapC"/>
</dbReference>
<dbReference type="Pfam" id="PF01850">
    <property type="entry name" value="PIN"/>
    <property type="match status" value="1"/>
</dbReference>
<evidence type="ECO:0000256" key="2">
    <source>
        <dbReference type="ARBA" id="ARBA00022722"/>
    </source>
</evidence>
<feature type="binding site" evidence="6">
    <location>
        <position position="8"/>
    </location>
    <ligand>
        <name>Mg(2+)</name>
        <dbReference type="ChEBI" id="CHEBI:18420"/>
    </ligand>
</feature>
<comment type="cofactor">
    <cofactor evidence="6">
        <name>Mg(2+)</name>
        <dbReference type="ChEBI" id="CHEBI:18420"/>
    </cofactor>
</comment>
<gene>
    <name evidence="6" type="primary">vapC</name>
    <name evidence="8" type="ORF">VM95_30210</name>
</gene>
<dbReference type="InterPro" id="IPR022907">
    <property type="entry name" value="VapC_family"/>
</dbReference>
<proteinExistence type="inferred from homology"/>
<dbReference type="CDD" id="cd09873">
    <property type="entry name" value="PIN_Pae0151-like"/>
    <property type="match status" value="1"/>
</dbReference>
<keyword evidence="4 6" id="KW-0378">Hydrolase</keyword>
<dbReference type="EC" id="3.1.-.-" evidence="6"/>
<keyword evidence="3 6" id="KW-0479">Metal-binding</keyword>
<dbReference type="EMBL" id="JZKH01000085">
    <property type="protein sequence ID" value="KJS58933.1"/>
    <property type="molecule type" value="Genomic_DNA"/>
</dbReference>
<evidence type="ECO:0000256" key="1">
    <source>
        <dbReference type="ARBA" id="ARBA00022649"/>
    </source>
</evidence>
<evidence type="ECO:0000259" key="7">
    <source>
        <dbReference type="Pfam" id="PF01850"/>
    </source>
</evidence>
<keyword evidence="9" id="KW-1185">Reference proteome</keyword>
<evidence type="ECO:0000256" key="3">
    <source>
        <dbReference type="ARBA" id="ARBA00022723"/>
    </source>
</evidence>
<dbReference type="InterPro" id="IPR029060">
    <property type="entry name" value="PIN-like_dom_sf"/>
</dbReference>
<accession>A0A0F2T6V7</accession>
<keyword evidence="6" id="KW-0800">Toxin</keyword>
<dbReference type="RefSeq" id="WP_045702756.1">
    <property type="nucleotide sequence ID" value="NZ_JZKH01000085.1"/>
</dbReference>
<dbReference type="GO" id="GO:0016787">
    <property type="term" value="F:hydrolase activity"/>
    <property type="evidence" value="ECO:0007669"/>
    <property type="project" value="UniProtKB-KW"/>
</dbReference>
<dbReference type="OrthoDB" id="4377304at2"/>
<dbReference type="GO" id="GO:0000287">
    <property type="term" value="F:magnesium ion binding"/>
    <property type="evidence" value="ECO:0007669"/>
    <property type="project" value="UniProtKB-UniRule"/>
</dbReference>
<evidence type="ECO:0000313" key="8">
    <source>
        <dbReference type="EMBL" id="KJS58933.1"/>
    </source>
</evidence>
<comment type="similarity">
    <text evidence="6">Belongs to the PINc/VapC protein family.</text>
</comment>
<dbReference type="HAMAP" id="MF_00265">
    <property type="entry name" value="VapC_Nob1"/>
    <property type="match status" value="1"/>
</dbReference>
<evidence type="ECO:0000313" key="9">
    <source>
        <dbReference type="Proteomes" id="UP000033699"/>
    </source>
</evidence>
<organism evidence="8 9">
    <name type="scientific">Streptomyces rubellomurinus (strain ATCC 31215)</name>
    <dbReference type="NCBI Taxonomy" id="359131"/>
    <lineage>
        <taxon>Bacteria</taxon>
        <taxon>Bacillati</taxon>
        <taxon>Actinomycetota</taxon>
        <taxon>Actinomycetes</taxon>
        <taxon>Kitasatosporales</taxon>
        <taxon>Streptomycetaceae</taxon>
        <taxon>Streptomyces</taxon>
    </lineage>
</organism>
<dbReference type="PANTHER" id="PTHR35901:SF1">
    <property type="entry name" value="EXONUCLEASE VAPC9"/>
    <property type="match status" value="1"/>
</dbReference>
<feature type="domain" description="PIN" evidence="7">
    <location>
        <begin position="5"/>
        <end position="122"/>
    </location>
</feature>
<keyword evidence="5 6" id="KW-0460">Magnesium</keyword>
<dbReference type="Gene3D" id="3.40.50.1010">
    <property type="entry name" value="5'-nuclease"/>
    <property type="match status" value="1"/>
</dbReference>
<dbReference type="SUPFAM" id="SSF88723">
    <property type="entry name" value="PIN domain-like"/>
    <property type="match status" value="1"/>
</dbReference>
<protein>
    <recommendedName>
        <fullName evidence="6">Ribonuclease VapC</fullName>
        <shortName evidence="6">RNase VapC</shortName>
        <ecNumber evidence="6">3.1.-.-</ecNumber>
    </recommendedName>
    <alternativeName>
        <fullName evidence="6">Toxin VapC</fullName>
    </alternativeName>
</protein>
<reference evidence="8 9" key="1">
    <citation type="submission" date="2015-02" db="EMBL/GenBank/DDBJ databases">
        <authorList>
            <person name="Ju K.-S."/>
            <person name="Doroghazi J.R."/>
            <person name="Metcalf W."/>
        </authorList>
    </citation>
    <scope>NUCLEOTIDE SEQUENCE [LARGE SCALE GENOMIC DNA]</scope>
    <source>
        <strain evidence="8 9">ATCC 31215</strain>
    </source>
</reference>
<dbReference type="PANTHER" id="PTHR35901">
    <property type="entry name" value="RIBONUCLEASE VAPC3"/>
    <property type="match status" value="1"/>
</dbReference>